<sequence>MIRVNLLPREEKAQRKSFSIDLKMGDMVLPGAILGLATLVIAGTVMSQRTAVTGLEKSIEQVDNESRALAPQIARVNQLAQERAELDLRMGIIHRLESGRTQSVRLMDELAKCVPDHLWLTGATQDAGSTLSLEGVTYSNLVVSDFMARLERSDLFGNVELSVAEKGNVTDKTVVKFRLTCQVTPDPSAN</sequence>
<evidence type="ECO:0000313" key="2">
    <source>
        <dbReference type="Proteomes" id="UP000696931"/>
    </source>
</evidence>
<gene>
    <name evidence="1" type="ORF">HZA61_08500</name>
</gene>
<reference evidence="1" key="1">
    <citation type="submission" date="2020-07" db="EMBL/GenBank/DDBJ databases">
        <title>Huge and variable diversity of episymbiotic CPR bacteria and DPANN archaea in groundwater ecosystems.</title>
        <authorList>
            <person name="He C.Y."/>
            <person name="Keren R."/>
            <person name="Whittaker M."/>
            <person name="Farag I.F."/>
            <person name="Doudna J."/>
            <person name="Cate J.H.D."/>
            <person name="Banfield J.F."/>
        </authorList>
    </citation>
    <scope>NUCLEOTIDE SEQUENCE</scope>
    <source>
        <strain evidence="1">NC_groundwater_1813_Pr3_B-0.1um_71_17</strain>
    </source>
</reference>
<name>A0A933W343_UNCEI</name>
<evidence type="ECO:0000313" key="1">
    <source>
        <dbReference type="EMBL" id="MBI5169513.1"/>
    </source>
</evidence>
<dbReference type="Proteomes" id="UP000696931">
    <property type="component" value="Unassembled WGS sequence"/>
</dbReference>
<comment type="caution">
    <text evidence="1">The sequence shown here is derived from an EMBL/GenBank/DDBJ whole genome shotgun (WGS) entry which is preliminary data.</text>
</comment>
<dbReference type="PANTHER" id="PTHR40278">
    <property type="entry name" value="DNA UTILIZATION PROTEIN HOFN"/>
    <property type="match status" value="1"/>
</dbReference>
<proteinExistence type="predicted"/>
<dbReference type="InterPro" id="IPR052534">
    <property type="entry name" value="Extracell_DNA_Util/SecSys_Comp"/>
</dbReference>
<organism evidence="1 2">
    <name type="scientific">Eiseniibacteriota bacterium</name>
    <dbReference type="NCBI Taxonomy" id="2212470"/>
    <lineage>
        <taxon>Bacteria</taxon>
        <taxon>Candidatus Eiseniibacteriota</taxon>
    </lineage>
</organism>
<accession>A0A933W343</accession>
<protein>
    <submittedName>
        <fullName evidence="1">PilN domain-containing protein</fullName>
    </submittedName>
</protein>
<dbReference type="EMBL" id="JACRIW010000056">
    <property type="protein sequence ID" value="MBI5169513.1"/>
    <property type="molecule type" value="Genomic_DNA"/>
</dbReference>
<dbReference type="Pfam" id="PF05137">
    <property type="entry name" value="PilN"/>
    <property type="match status" value="1"/>
</dbReference>
<dbReference type="PANTHER" id="PTHR40278:SF1">
    <property type="entry name" value="DNA UTILIZATION PROTEIN HOFN"/>
    <property type="match status" value="1"/>
</dbReference>
<dbReference type="InterPro" id="IPR007813">
    <property type="entry name" value="PilN"/>
</dbReference>
<dbReference type="AlphaFoldDB" id="A0A933W343"/>